<protein>
    <submittedName>
        <fullName evidence="1">Uncharacterized protein</fullName>
    </submittedName>
</protein>
<gene>
    <name evidence="1" type="ORF">H8E29_06480</name>
</gene>
<dbReference type="EMBL" id="JACNJN010000083">
    <property type="protein sequence ID" value="MBC8334890.1"/>
    <property type="molecule type" value="Genomic_DNA"/>
</dbReference>
<dbReference type="Proteomes" id="UP000614469">
    <property type="component" value="Unassembled WGS sequence"/>
</dbReference>
<dbReference type="AlphaFoldDB" id="A0A8J6THQ9"/>
<comment type="caution">
    <text evidence="1">The sequence shown here is derived from an EMBL/GenBank/DDBJ whole genome shotgun (WGS) entry which is preliminary data.</text>
</comment>
<sequence length="74" mass="8009">MSIRVFLRTGINSRAICQSPLKRTSNFRFPIIPLHPRKSALSAKPALSTVEVSASHLTGLENPASTPNAQITNP</sequence>
<evidence type="ECO:0000313" key="2">
    <source>
        <dbReference type="Proteomes" id="UP000614469"/>
    </source>
</evidence>
<reference evidence="1 2" key="1">
    <citation type="submission" date="2020-08" db="EMBL/GenBank/DDBJ databases">
        <title>Bridging the membrane lipid divide: bacteria of the FCB group superphylum have the potential to synthesize archaeal ether lipids.</title>
        <authorList>
            <person name="Villanueva L."/>
            <person name="Von Meijenfeldt F.A.B."/>
            <person name="Westbye A.B."/>
            <person name="Yadav S."/>
            <person name="Hopmans E.C."/>
            <person name="Dutilh B.E."/>
            <person name="Sinninghe Damste J.S."/>
        </authorList>
    </citation>
    <scope>NUCLEOTIDE SEQUENCE [LARGE SCALE GENOMIC DNA]</scope>
    <source>
        <strain evidence="1">NIOZ-UU36</strain>
    </source>
</reference>
<organism evidence="1 2">
    <name type="scientific">Candidatus Desulfolinea nitratireducens</name>
    <dbReference type="NCBI Taxonomy" id="2841698"/>
    <lineage>
        <taxon>Bacteria</taxon>
        <taxon>Bacillati</taxon>
        <taxon>Chloroflexota</taxon>
        <taxon>Anaerolineae</taxon>
        <taxon>Anaerolineales</taxon>
        <taxon>Anaerolineales incertae sedis</taxon>
        <taxon>Candidatus Desulfolinea</taxon>
    </lineage>
</organism>
<proteinExistence type="predicted"/>
<evidence type="ECO:0000313" key="1">
    <source>
        <dbReference type="EMBL" id="MBC8334890.1"/>
    </source>
</evidence>
<name>A0A8J6THQ9_9CHLR</name>
<accession>A0A8J6THQ9</accession>